<gene>
    <name evidence="2" type="ORF">DNTS_022732</name>
</gene>
<reference evidence="2 3" key="1">
    <citation type="journal article" date="2019" name="Sci. Data">
        <title>Hybrid genome assembly and annotation of Danionella translucida.</title>
        <authorList>
            <person name="Kadobianskyi M."/>
            <person name="Schulze L."/>
            <person name="Schuelke M."/>
            <person name="Judkewitz B."/>
        </authorList>
    </citation>
    <scope>NUCLEOTIDE SEQUENCE [LARGE SCALE GENOMIC DNA]</scope>
    <source>
        <strain evidence="2 3">Bolton</strain>
    </source>
</reference>
<name>A0A553MY32_9TELE</name>
<evidence type="ECO:0000313" key="2">
    <source>
        <dbReference type="EMBL" id="TRY58100.1"/>
    </source>
</evidence>
<accession>A0A553MY32</accession>
<feature type="signal peptide" evidence="1">
    <location>
        <begin position="1"/>
        <end position="20"/>
    </location>
</feature>
<dbReference type="EMBL" id="SRMA01027211">
    <property type="protein sequence ID" value="TRY58101.1"/>
    <property type="molecule type" value="Genomic_DNA"/>
</dbReference>
<evidence type="ECO:0000313" key="3">
    <source>
        <dbReference type="Proteomes" id="UP000316079"/>
    </source>
</evidence>
<organism evidence="2 3">
    <name type="scientific">Danionella cerebrum</name>
    <dbReference type="NCBI Taxonomy" id="2873325"/>
    <lineage>
        <taxon>Eukaryota</taxon>
        <taxon>Metazoa</taxon>
        <taxon>Chordata</taxon>
        <taxon>Craniata</taxon>
        <taxon>Vertebrata</taxon>
        <taxon>Euteleostomi</taxon>
        <taxon>Actinopterygii</taxon>
        <taxon>Neopterygii</taxon>
        <taxon>Teleostei</taxon>
        <taxon>Ostariophysi</taxon>
        <taxon>Cypriniformes</taxon>
        <taxon>Danionidae</taxon>
        <taxon>Danioninae</taxon>
        <taxon>Danionella</taxon>
    </lineage>
</organism>
<reference evidence="2" key="2">
    <citation type="submission" date="2019-04" db="EMBL/GenBank/DDBJ databases">
        <authorList>
            <person name="Kadobianskyi M."/>
            <person name="Schulze L."/>
            <person name="Schuelke M."/>
            <person name="Judkewitz B."/>
        </authorList>
    </citation>
    <scope>NUCLEOTIDE SEQUENCE</scope>
    <source>
        <strain evidence="2">Bolton</strain>
        <tissue evidence="2">Whole-body</tissue>
    </source>
</reference>
<dbReference type="EMBL" id="SRMA01027211">
    <property type="protein sequence ID" value="TRY58100.1"/>
    <property type="molecule type" value="Genomic_DNA"/>
</dbReference>
<keyword evidence="3" id="KW-1185">Reference proteome</keyword>
<sequence>MMGARLVFFFWLLTALKTQASEDLIEVDWTALISVLTTSDKVSLINNPAEDPYQRLASRTDVYNDLHAVRKTKNKHTLNP</sequence>
<comment type="caution">
    <text evidence="2">The sequence shown here is derived from an EMBL/GenBank/DDBJ whole genome shotgun (WGS) entry which is preliminary data.</text>
</comment>
<keyword evidence="1" id="KW-0732">Signal</keyword>
<dbReference type="AlphaFoldDB" id="A0A553MY32"/>
<proteinExistence type="predicted"/>
<evidence type="ECO:0000256" key="1">
    <source>
        <dbReference type="SAM" id="SignalP"/>
    </source>
</evidence>
<protein>
    <submittedName>
        <fullName evidence="2">Uncharacterized protein</fullName>
    </submittedName>
</protein>
<feature type="chain" id="PRO_5044617372" evidence="1">
    <location>
        <begin position="21"/>
        <end position="80"/>
    </location>
</feature>
<dbReference type="Proteomes" id="UP000316079">
    <property type="component" value="Unassembled WGS sequence"/>
</dbReference>